<keyword evidence="3" id="KW-0378">Hydrolase</keyword>
<dbReference type="SUPFAM" id="SSF56300">
    <property type="entry name" value="Metallo-dependent phosphatases"/>
    <property type="match status" value="1"/>
</dbReference>
<keyword evidence="4" id="KW-1185">Reference proteome</keyword>
<gene>
    <name evidence="3" type="ORF">WG929_07395</name>
</gene>
<dbReference type="Pfam" id="PF09423">
    <property type="entry name" value="PhoD"/>
    <property type="match status" value="1"/>
</dbReference>
<evidence type="ECO:0000259" key="1">
    <source>
        <dbReference type="Pfam" id="PF09423"/>
    </source>
</evidence>
<dbReference type="PANTHER" id="PTHR43606">
    <property type="entry name" value="PHOSPHATASE, PUTATIVE (AFU_ORTHOLOGUE AFUA_6G08710)-RELATED"/>
    <property type="match status" value="1"/>
</dbReference>
<name>A0ABW8NH23_9GAMM</name>
<dbReference type="InterPro" id="IPR029052">
    <property type="entry name" value="Metallo-depent_PP-like"/>
</dbReference>
<evidence type="ECO:0000259" key="2">
    <source>
        <dbReference type="Pfam" id="PF16655"/>
    </source>
</evidence>
<dbReference type="PROSITE" id="PS51318">
    <property type="entry name" value="TAT"/>
    <property type="match status" value="1"/>
</dbReference>
<reference evidence="3 4" key="1">
    <citation type="submission" date="2024-03" db="EMBL/GenBank/DDBJ databases">
        <title>High-quality draft genome sequence of Oceanobacter sp. wDCs-4.</title>
        <authorList>
            <person name="Dong C."/>
        </authorList>
    </citation>
    <scope>NUCLEOTIDE SEQUENCE [LARGE SCALE GENOMIC DNA]</scope>
    <source>
        <strain evidence="4">wDCs-4</strain>
    </source>
</reference>
<protein>
    <submittedName>
        <fullName evidence="3">Alkaline phosphatase D family protein</fullName>
        <ecNumber evidence="3">3.1.-.-</ecNumber>
    </submittedName>
</protein>
<dbReference type="PANTHER" id="PTHR43606:SF2">
    <property type="entry name" value="ALKALINE PHOSPHATASE FAMILY PROTEIN (AFU_ORTHOLOGUE AFUA_5G03860)"/>
    <property type="match status" value="1"/>
</dbReference>
<evidence type="ECO:0000313" key="4">
    <source>
        <dbReference type="Proteomes" id="UP001620597"/>
    </source>
</evidence>
<feature type="domain" description="Phospholipase D N-terminal" evidence="2">
    <location>
        <begin position="52"/>
        <end position="145"/>
    </location>
</feature>
<dbReference type="GO" id="GO:0016787">
    <property type="term" value="F:hydrolase activity"/>
    <property type="evidence" value="ECO:0007669"/>
    <property type="project" value="UniProtKB-KW"/>
</dbReference>
<evidence type="ECO:0000313" key="3">
    <source>
        <dbReference type="EMBL" id="MFK4752229.1"/>
    </source>
</evidence>
<dbReference type="InterPro" id="IPR052900">
    <property type="entry name" value="Phospholipid_Metab_Enz"/>
</dbReference>
<dbReference type="InterPro" id="IPR006311">
    <property type="entry name" value="TAT_signal"/>
</dbReference>
<dbReference type="Proteomes" id="UP001620597">
    <property type="component" value="Unassembled WGS sequence"/>
</dbReference>
<dbReference type="InterPro" id="IPR038607">
    <property type="entry name" value="PhoD-like_sf"/>
</dbReference>
<comment type="caution">
    <text evidence="3">The sequence shown here is derived from an EMBL/GenBank/DDBJ whole genome shotgun (WGS) entry which is preliminary data.</text>
</comment>
<feature type="domain" description="PhoD-like phosphatase metallophosphatase" evidence="1">
    <location>
        <begin position="156"/>
        <end position="553"/>
    </location>
</feature>
<sequence>MSHTPSLSRRRFLQSVAGTASAVSVPAVITGCFADDDDNESSRNLTVFVFGHGVASGDPLADAVILWTRVTPDESATADAEAEVGYTLATDAAMTDVVASGTVYTDASRDYTVKVDVTGLSAGTSYYYQFSGKDGESSTVGKTKTLPEGSVSSVKLAVCSCANFPAGLFNVYQEIADSDADAVVHLGDYLYEYGTNEYPTEDAEGREPEPSVEITTLAQYRQRYAQYHIDANLQAAHAAKPFICVWDDHELANDAYKDGAENHDETTEGSFADRRAAAEQAYHEWLPIRTGSDNTHIYRAFDFGDLVRLHMLDTRILARSKQLDYTNYMTASGLDTTAFMTAMADTSRVLLGDEQSAWFGNSLATSGATWDVLGQQVLMGRMYIPADILTAMASLATVEDQQALATMLETYATAKYMQSLGMDIDADVAAALAVTAPYNLDAWDGYEVARQLLYAQIAGQSRDVNLVALAGDTHNAWASQLTQGDSAIGVEFATPSVTSPGLEVYAGFGSDAALQASFESAITILIDDLKYLNAGNRGFMLVTFTPEKASCDWVFVDSITSSSYIANTRKRMQVMAGSELTLENVALS</sequence>
<dbReference type="CDD" id="cd07389">
    <property type="entry name" value="MPP_PhoD"/>
    <property type="match status" value="1"/>
</dbReference>
<organism evidence="3 4">
    <name type="scientific">Oceanobacter antarcticus</name>
    <dbReference type="NCBI Taxonomy" id="3133425"/>
    <lineage>
        <taxon>Bacteria</taxon>
        <taxon>Pseudomonadati</taxon>
        <taxon>Pseudomonadota</taxon>
        <taxon>Gammaproteobacteria</taxon>
        <taxon>Oceanospirillales</taxon>
        <taxon>Oceanospirillaceae</taxon>
        <taxon>Oceanobacter</taxon>
    </lineage>
</organism>
<dbReference type="InterPro" id="IPR018946">
    <property type="entry name" value="PhoD-like_MPP"/>
</dbReference>
<dbReference type="InterPro" id="IPR032093">
    <property type="entry name" value="PhoD_N"/>
</dbReference>
<accession>A0ABW8NH23</accession>
<dbReference type="Gene3D" id="3.60.21.70">
    <property type="entry name" value="PhoD-like phosphatase"/>
    <property type="match status" value="1"/>
</dbReference>
<dbReference type="RefSeq" id="WP_416205533.1">
    <property type="nucleotide sequence ID" value="NZ_JBBKTX010000007.1"/>
</dbReference>
<dbReference type="EC" id="3.1.-.-" evidence="3"/>
<proteinExistence type="predicted"/>
<dbReference type="EMBL" id="JBBKTX010000007">
    <property type="protein sequence ID" value="MFK4752229.1"/>
    <property type="molecule type" value="Genomic_DNA"/>
</dbReference>
<dbReference type="Pfam" id="PF16655">
    <property type="entry name" value="PhoD_N"/>
    <property type="match status" value="1"/>
</dbReference>
<dbReference type="Gene3D" id="2.60.40.380">
    <property type="entry name" value="Purple acid phosphatase-like, N-terminal"/>
    <property type="match status" value="1"/>
</dbReference>